<reference evidence="1" key="2">
    <citation type="submission" date="2020-06" db="EMBL/GenBank/DDBJ databases">
        <title>Helianthus annuus Genome sequencing and assembly Release 2.</title>
        <authorList>
            <person name="Gouzy J."/>
            <person name="Langlade N."/>
            <person name="Munos S."/>
        </authorList>
    </citation>
    <scope>NUCLEOTIDE SEQUENCE</scope>
    <source>
        <tissue evidence="1">Leaves</tissue>
    </source>
</reference>
<comment type="caution">
    <text evidence="1">The sequence shown here is derived from an EMBL/GenBank/DDBJ whole genome shotgun (WGS) entry which is preliminary data.</text>
</comment>
<dbReference type="Proteomes" id="UP000215914">
    <property type="component" value="Unassembled WGS sequence"/>
</dbReference>
<evidence type="ECO:0000313" key="1">
    <source>
        <dbReference type="EMBL" id="KAF5803644.1"/>
    </source>
</evidence>
<dbReference type="EMBL" id="MNCJ02000321">
    <property type="protein sequence ID" value="KAF5803644.1"/>
    <property type="molecule type" value="Genomic_DNA"/>
</dbReference>
<evidence type="ECO:0000313" key="2">
    <source>
        <dbReference type="Proteomes" id="UP000215914"/>
    </source>
</evidence>
<dbReference type="Gramene" id="mRNA:HanXRQr2_Chr06g0273851">
    <property type="protein sequence ID" value="CDS:HanXRQr2_Chr06g0273851.1"/>
    <property type="gene ID" value="HanXRQr2_Chr06g0273851"/>
</dbReference>
<gene>
    <name evidence="1" type="ORF">HanXRQr2_Chr06g0273851</name>
</gene>
<organism evidence="1 2">
    <name type="scientific">Helianthus annuus</name>
    <name type="common">Common sunflower</name>
    <dbReference type="NCBI Taxonomy" id="4232"/>
    <lineage>
        <taxon>Eukaryota</taxon>
        <taxon>Viridiplantae</taxon>
        <taxon>Streptophyta</taxon>
        <taxon>Embryophyta</taxon>
        <taxon>Tracheophyta</taxon>
        <taxon>Spermatophyta</taxon>
        <taxon>Magnoliopsida</taxon>
        <taxon>eudicotyledons</taxon>
        <taxon>Gunneridae</taxon>
        <taxon>Pentapetalae</taxon>
        <taxon>asterids</taxon>
        <taxon>campanulids</taxon>
        <taxon>Asterales</taxon>
        <taxon>Asteraceae</taxon>
        <taxon>Asteroideae</taxon>
        <taxon>Heliantheae alliance</taxon>
        <taxon>Heliantheae</taxon>
        <taxon>Helianthus</taxon>
    </lineage>
</organism>
<proteinExistence type="predicted"/>
<dbReference type="PANTHER" id="PTHR33874:SF4">
    <property type="entry name" value="EXPRESSED PROTEIN"/>
    <property type="match status" value="1"/>
</dbReference>
<dbReference type="PANTHER" id="PTHR33874">
    <property type="entry name" value="RING FINGER PROTEIN"/>
    <property type="match status" value="1"/>
</dbReference>
<reference evidence="1" key="1">
    <citation type="journal article" date="2017" name="Nature">
        <title>The sunflower genome provides insights into oil metabolism, flowering and Asterid evolution.</title>
        <authorList>
            <person name="Badouin H."/>
            <person name="Gouzy J."/>
            <person name="Grassa C.J."/>
            <person name="Murat F."/>
            <person name="Staton S.E."/>
            <person name="Cottret L."/>
            <person name="Lelandais-Briere C."/>
            <person name="Owens G.L."/>
            <person name="Carrere S."/>
            <person name="Mayjonade B."/>
            <person name="Legrand L."/>
            <person name="Gill N."/>
            <person name="Kane N.C."/>
            <person name="Bowers J.E."/>
            <person name="Hubner S."/>
            <person name="Bellec A."/>
            <person name="Berard A."/>
            <person name="Berges H."/>
            <person name="Blanchet N."/>
            <person name="Boniface M.C."/>
            <person name="Brunel D."/>
            <person name="Catrice O."/>
            <person name="Chaidir N."/>
            <person name="Claudel C."/>
            <person name="Donnadieu C."/>
            <person name="Faraut T."/>
            <person name="Fievet G."/>
            <person name="Helmstetter N."/>
            <person name="King M."/>
            <person name="Knapp S.J."/>
            <person name="Lai Z."/>
            <person name="Le Paslier M.C."/>
            <person name="Lippi Y."/>
            <person name="Lorenzon L."/>
            <person name="Mandel J.R."/>
            <person name="Marage G."/>
            <person name="Marchand G."/>
            <person name="Marquand E."/>
            <person name="Bret-Mestries E."/>
            <person name="Morien E."/>
            <person name="Nambeesan S."/>
            <person name="Nguyen T."/>
            <person name="Pegot-Espagnet P."/>
            <person name="Pouilly N."/>
            <person name="Raftis F."/>
            <person name="Sallet E."/>
            <person name="Schiex T."/>
            <person name="Thomas J."/>
            <person name="Vandecasteele C."/>
            <person name="Vares D."/>
            <person name="Vear F."/>
            <person name="Vautrin S."/>
            <person name="Crespi M."/>
            <person name="Mangin B."/>
            <person name="Burke J.M."/>
            <person name="Salse J."/>
            <person name="Munos S."/>
            <person name="Vincourt P."/>
            <person name="Rieseberg L.H."/>
            <person name="Langlade N.B."/>
        </authorList>
    </citation>
    <scope>NUCLEOTIDE SEQUENCE</scope>
    <source>
        <tissue evidence="1">Leaves</tissue>
    </source>
</reference>
<name>A0A9K3NKK5_HELAN</name>
<accession>A0A9K3NKK5</accession>
<sequence>MDLQVDVLLINVGCEEPSLLVLVSHVLVHGNVEDKSGTDDVNYIVVSQEHVMDGIASLMARCIMLNPKAKV</sequence>
<dbReference type="AlphaFoldDB" id="A0A9K3NKK5"/>
<protein>
    <submittedName>
        <fullName evidence="1">Uncharacterized protein</fullName>
    </submittedName>
</protein>
<keyword evidence="2" id="KW-1185">Reference proteome</keyword>